<dbReference type="EMBL" id="BAAAYG010000002">
    <property type="protein sequence ID" value="GAA3279176.1"/>
    <property type="molecule type" value="Genomic_DNA"/>
</dbReference>
<accession>A0ABP6RDX6</accession>
<dbReference type="InterPro" id="IPR029063">
    <property type="entry name" value="SAM-dependent_MTases_sf"/>
</dbReference>
<dbReference type="RefSeq" id="WP_246160997.1">
    <property type="nucleotide sequence ID" value="NZ_BAAAYG010000002.1"/>
</dbReference>
<keyword evidence="3" id="KW-0949">S-adenosyl-L-methionine</keyword>
<evidence type="ECO:0000313" key="4">
    <source>
        <dbReference type="EMBL" id="GAA3279176.1"/>
    </source>
</evidence>
<keyword evidence="2" id="KW-0808">Transferase</keyword>
<proteinExistence type="predicted"/>
<organism evidence="4 5">
    <name type="scientific">Nesterenkonia halobia</name>
    <dbReference type="NCBI Taxonomy" id="37922"/>
    <lineage>
        <taxon>Bacteria</taxon>
        <taxon>Bacillati</taxon>
        <taxon>Actinomycetota</taxon>
        <taxon>Actinomycetes</taxon>
        <taxon>Micrococcales</taxon>
        <taxon>Micrococcaceae</taxon>
        <taxon>Nesterenkonia</taxon>
    </lineage>
</organism>
<evidence type="ECO:0000313" key="5">
    <source>
        <dbReference type="Proteomes" id="UP001501736"/>
    </source>
</evidence>
<evidence type="ECO:0000256" key="3">
    <source>
        <dbReference type="ARBA" id="ARBA00022691"/>
    </source>
</evidence>
<keyword evidence="5" id="KW-1185">Reference proteome</keyword>
<comment type="caution">
    <text evidence="4">The sequence shown here is derived from an EMBL/GenBank/DDBJ whole genome shotgun (WGS) entry which is preliminary data.</text>
</comment>
<gene>
    <name evidence="4" type="ORF">GCM10020260_02050</name>
</gene>
<dbReference type="Gene3D" id="3.40.50.150">
    <property type="entry name" value="Vaccinia Virus protein VP39"/>
    <property type="match status" value="1"/>
</dbReference>
<keyword evidence="1" id="KW-0489">Methyltransferase</keyword>
<dbReference type="PANTHER" id="PTHR43167:SF1">
    <property type="entry name" value="PUTATIVE (AFU_ORTHOLOGUE AFUA_6G01830)-RELATED"/>
    <property type="match status" value="1"/>
</dbReference>
<protein>
    <submittedName>
        <fullName evidence="4">O-methyltransferase</fullName>
    </submittedName>
</protein>
<dbReference type="PROSITE" id="PS51682">
    <property type="entry name" value="SAM_OMT_I"/>
    <property type="match status" value="1"/>
</dbReference>
<dbReference type="InterPro" id="IPR002935">
    <property type="entry name" value="SAM_O-MeTrfase"/>
</dbReference>
<name>A0ABP6RDX6_9MICC</name>
<dbReference type="Pfam" id="PF01596">
    <property type="entry name" value="Methyltransf_3"/>
    <property type="match status" value="1"/>
</dbReference>
<evidence type="ECO:0000256" key="2">
    <source>
        <dbReference type="ARBA" id="ARBA00022679"/>
    </source>
</evidence>
<dbReference type="PANTHER" id="PTHR43167">
    <property type="entry name" value="PUTATIVE (AFU_ORTHOLOGUE AFUA_6G01830)-RELATED"/>
    <property type="match status" value="1"/>
</dbReference>
<reference evidence="5" key="1">
    <citation type="journal article" date="2019" name="Int. J. Syst. Evol. Microbiol.">
        <title>The Global Catalogue of Microorganisms (GCM) 10K type strain sequencing project: providing services to taxonomists for standard genome sequencing and annotation.</title>
        <authorList>
            <consortium name="The Broad Institute Genomics Platform"/>
            <consortium name="The Broad Institute Genome Sequencing Center for Infectious Disease"/>
            <person name="Wu L."/>
            <person name="Ma J."/>
        </authorList>
    </citation>
    <scope>NUCLEOTIDE SEQUENCE [LARGE SCALE GENOMIC DNA]</scope>
    <source>
        <strain evidence="5">JCM 11483</strain>
    </source>
</reference>
<evidence type="ECO:0000256" key="1">
    <source>
        <dbReference type="ARBA" id="ARBA00022603"/>
    </source>
</evidence>
<sequence length="216" mass="22931">MKALNSPHTAKHAGWLYAEQHRGEDPVLEAARARGEDLGVRPVSEGAAATLTVLAASSNARALVEVGTGVGVSGVSLLRGATAQAVLTSIDPDPEHLQAARQAFADDGVPASRTRLITGDAAVVLRRLTTSGYDLVLLDAGTPDVPVYVSEALRMLHSGGMLIINDALDHDRVPRPAVREESTRMMREVERMLRDDERLVTTMLGTGTGLLVAVVR</sequence>
<dbReference type="Proteomes" id="UP001501736">
    <property type="component" value="Unassembled WGS sequence"/>
</dbReference>
<dbReference type="SUPFAM" id="SSF53335">
    <property type="entry name" value="S-adenosyl-L-methionine-dependent methyltransferases"/>
    <property type="match status" value="1"/>
</dbReference>